<dbReference type="Proteomes" id="UP000499080">
    <property type="component" value="Unassembled WGS sequence"/>
</dbReference>
<reference evidence="2 3" key="1">
    <citation type="journal article" date="2019" name="Sci. Rep.">
        <title>Orb-weaving spider Araneus ventricosus genome elucidates the spidroin gene catalogue.</title>
        <authorList>
            <person name="Kono N."/>
            <person name="Nakamura H."/>
            <person name="Ohtoshi R."/>
            <person name="Moran D.A.P."/>
            <person name="Shinohara A."/>
            <person name="Yoshida Y."/>
            <person name="Fujiwara M."/>
            <person name="Mori M."/>
            <person name="Tomita M."/>
            <person name="Arakawa K."/>
        </authorList>
    </citation>
    <scope>NUCLEOTIDE SEQUENCE [LARGE SCALE GENOMIC DNA]</scope>
</reference>
<comment type="caution">
    <text evidence="2">The sequence shown here is derived from an EMBL/GenBank/DDBJ whole genome shotgun (WGS) entry which is preliminary data.</text>
</comment>
<accession>A0A4Y2WA83</accession>
<evidence type="ECO:0000313" key="2">
    <source>
        <dbReference type="EMBL" id="GBO33892.1"/>
    </source>
</evidence>
<gene>
    <name evidence="2" type="ORF">AVEN_144776_1</name>
</gene>
<feature type="compositionally biased region" description="Basic and acidic residues" evidence="1">
    <location>
        <begin position="17"/>
        <end position="28"/>
    </location>
</feature>
<evidence type="ECO:0000313" key="3">
    <source>
        <dbReference type="Proteomes" id="UP000499080"/>
    </source>
</evidence>
<organism evidence="2 3">
    <name type="scientific">Araneus ventricosus</name>
    <name type="common">Orbweaver spider</name>
    <name type="synonym">Epeira ventricosa</name>
    <dbReference type="NCBI Taxonomy" id="182803"/>
    <lineage>
        <taxon>Eukaryota</taxon>
        <taxon>Metazoa</taxon>
        <taxon>Ecdysozoa</taxon>
        <taxon>Arthropoda</taxon>
        <taxon>Chelicerata</taxon>
        <taxon>Arachnida</taxon>
        <taxon>Araneae</taxon>
        <taxon>Araneomorphae</taxon>
        <taxon>Entelegynae</taxon>
        <taxon>Araneoidea</taxon>
        <taxon>Araneidae</taxon>
        <taxon>Araneus</taxon>
    </lineage>
</organism>
<dbReference type="AlphaFoldDB" id="A0A4Y2WA83"/>
<dbReference type="OrthoDB" id="6091153at2759"/>
<protein>
    <submittedName>
        <fullName evidence="2">Uncharacterized protein</fullName>
    </submittedName>
</protein>
<feature type="region of interest" description="Disordered" evidence="1">
    <location>
        <begin position="1"/>
        <end position="28"/>
    </location>
</feature>
<evidence type="ECO:0000256" key="1">
    <source>
        <dbReference type="SAM" id="MobiDB-lite"/>
    </source>
</evidence>
<dbReference type="EMBL" id="BGPR01057601">
    <property type="protein sequence ID" value="GBO33892.1"/>
    <property type="molecule type" value="Genomic_DNA"/>
</dbReference>
<name>A0A4Y2WA83_ARAVE</name>
<keyword evidence="3" id="KW-1185">Reference proteome</keyword>
<sequence length="117" mass="13724">MKYEAAETVSKTSRHVRSVEIEEDRGQEKDEKFDSLLKTLEKLSNSLVSRKKTVPRRSLNVTCWKSLRTERREKWTLLGRIYLWNPEFNVGGHRCQCDSVKNRLGPEIEGEIYLHSS</sequence>
<proteinExistence type="predicted"/>